<keyword evidence="10 14" id="KW-0472">Membrane</keyword>
<dbReference type="HAMAP" id="MF_04036">
    <property type="entry name" value="HSV_GL_betahv"/>
    <property type="match status" value="1"/>
</dbReference>
<keyword evidence="1 14" id="KW-1168">Fusion of virus membrane with host membrane</keyword>
<keyword evidence="13 14" id="KW-1160">Virus entry into host cell</keyword>
<evidence type="ECO:0000256" key="6">
    <source>
        <dbReference type="ARBA" id="ARBA00022812"/>
    </source>
</evidence>
<keyword evidence="8 14" id="KW-1043">Host membrane</keyword>
<dbReference type="Proteomes" id="UP000098510">
    <property type="component" value="Segment"/>
</dbReference>
<evidence type="ECO:0000313" key="15">
    <source>
        <dbReference type="EMBL" id="AAC40794.1"/>
    </source>
</evidence>
<keyword evidence="9 14" id="KW-0261">Viral envelope protein</keyword>
<dbReference type="GO" id="GO:0019064">
    <property type="term" value="P:fusion of virus membrane with host plasma membrane"/>
    <property type="evidence" value="ECO:0007669"/>
    <property type="project" value="UniProtKB-UniRule"/>
</dbReference>
<dbReference type="InterPro" id="IPR002689">
    <property type="entry name" value="Cytomegalo_gL"/>
</dbReference>
<dbReference type="GO" id="GO:0020002">
    <property type="term" value="C:host cell plasma membrane"/>
    <property type="evidence" value="ECO:0007669"/>
    <property type="project" value="UniProtKB-SubCell"/>
</dbReference>
<evidence type="ECO:0000256" key="2">
    <source>
        <dbReference type="ARBA" id="ARBA00022511"/>
    </source>
</evidence>
<evidence type="ECO:0000313" key="16">
    <source>
        <dbReference type="Proteomes" id="UP000098510"/>
    </source>
</evidence>
<dbReference type="EMBL" id="AF037218">
    <property type="protein sequence ID" value="AAC40794.1"/>
    <property type="molecule type" value="Genomic_DNA"/>
</dbReference>
<evidence type="ECO:0000256" key="3">
    <source>
        <dbReference type="ARBA" id="ARBA00022521"/>
    </source>
</evidence>
<gene>
    <name evidence="15" type="primary">U82</name>
    <name evidence="14" type="synonym">gL</name>
</gene>
<evidence type="ECO:0000256" key="9">
    <source>
        <dbReference type="ARBA" id="ARBA00022879"/>
    </source>
</evidence>
<evidence type="ECO:0000256" key="5">
    <source>
        <dbReference type="ARBA" id="ARBA00022729"/>
    </source>
</evidence>
<dbReference type="RefSeq" id="YP_073820.1">
    <property type="nucleotide sequence ID" value="NC_001716.2"/>
</dbReference>
<dbReference type="GO" id="GO:0046718">
    <property type="term" value="P:symbiont entry into host cell"/>
    <property type="evidence" value="ECO:0007669"/>
    <property type="project" value="UniProtKB-KW"/>
</dbReference>
<evidence type="ECO:0000256" key="14">
    <source>
        <dbReference type="HAMAP-Rule" id="MF_04036"/>
    </source>
</evidence>
<keyword evidence="3 14" id="KW-1169">Fusion of virus membrane with host cell membrane</keyword>
<evidence type="ECO:0000256" key="12">
    <source>
        <dbReference type="ARBA" id="ARBA00023180"/>
    </source>
</evidence>
<protein>
    <recommendedName>
        <fullName evidence="14">Envelope glycoprotein L</fullName>
        <shortName evidence="14">gL</shortName>
    </recommendedName>
</protein>
<dbReference type="GO" id="GO:0055036">
    <property type="term" value="C:virion membrane"/>
    <property type="evidence" value="ECO:0007669"/>
    <property type="project" value="UniProtKB-SubCell"/>
</dbReference>
<keyword evidence="7 14" id="KW-0946">Virion</keyword>
<proteinExistence type="inferred from homology"/>
<keyword evidence="6 14" id="KW-1040">Host Golgi apparatus</keyword>
<organism evidence="15 16">
    <name type="scientific">Human herpesvirus 7 (strain RK)</name>
    <name type="common">HHV-7</name>
    <name type="synonym">Human T lymphotropic virus</name>
    <dbReference type="NCBI Taxonomy" id="262398"/>
    <lineage>
        <taxon>Viruses</taxon>
        <taxon>Duplodnaviria</taxon>
        <taxon>Heunggongvirae</taxon>
        <taxon>Peploviricota</taxon>
        <taxon>Herviviricetes</taxon>
        <taxon>Herpesvirales</taxon>
        <taxon>Orthoherpesviridae</taxon>
        <taxon>Betaherpesvirinae</taxon>
        <taxon>Roseolovirus</taxon>
        <taxon>Roseolovirus humanbeta7</taxon>
        <taxon>Human betaherpesvirus 7</taxon>
    </lineage>
</organism>
<comment type="subunit">
    <text evidence="14">Interacts with glycoprotein H (gH); this interaction is necessary for the correct processing and cell surface expression of gH.</text>
</comment>
<evidence type="ECO:0000256" key="8">
    <source>
        <dbReference type="ARBA" id="ARBA00022870"/>
    </source>
</evidence>
<organismHost>
    <name type="scientific">Homo sapiens</name>
    <name type="common">Human</name>
    <dbReference type="NCBI Taxonomy" id="9606"/>
</organismHost>
<dbReference type="PROSITE" id="PS52025">
    <property type="entry name" value="GL_BHV"/>
    <property type="match status" value="1"/>
</dbReference>
<evidence type="ECO:0000256" key="4">
    <source>
        <dbReference type="ARBA" id="ARBA00022595"/>
    </source>
</evidence>
<dbReference type="Pfam" id="PF01801">
    <property type="entry name" value="Cytomega_gL"/>
    <property type="match status" value="1"/>
</dbReference>
<dbReference type="DNASU" id="3289538"/>
<keyword evidence="4 14" id="KW-1162">Viral penetration into host cytoplasm</keyword>
<comment type="subcellular location">
    <subcellularLocation>
        <location evidence="14">Virion membrane</location>
        <topology evidence="14">Peripheral membrane protein</topology>
        <orientation evidence="14">Extracellular side</orientation>
    </subcellularLocation>
    <subcellularLocation>
        <location evidence="14">Host cell membrane</location>
        <topology evidence="14">Peripheral membrane protein</topology>
        <orientation evidence="14">Extracellular side</orientation>
    </subcellularLocation>
    <subcellularLocation>
        <location evidence="14">Host Golgi apparatus</location>
        <location evidence="14">Host trans-Golgi network</location>
    </subcellularLocation>
    <text evidence="14">gL associates with the extravirion surface through its binding to gH. During virion morphogenesis, this protein probably accumulates in the host trans-Golgi where secondary envelopment occurs.</text>
</comment>
<evidence type="ECO:0000256" key="10">
    <source>
        <dbReference type="ARBA" id="ARBA00023136"/>
    </source>
</evidence>
<dbReference type="KEGG" id="vg:3289538"/>
<dbReference type="GO" id="GO:0044177">
    <property type="term" value="C:host cell Golgi apparatus"/>
    <property type="evidence" value="ECO:0007669"/>
    <property type="project" value="UniProtKB-SubCell"/>
</dbReference>
<reference evidence="15 16" key="1">
    <citation type="journal article" date="1998" name="Virology">
        <title>The DNA sequence of the RK strain of human herpesvirus 7.</title>
        <authorList>
            <person name="Megaw A.G."/>
            <person name="Rapaport D."/>
            <person name="Avidor B."/>
            <person name="Frenkel N."/>
            <person name="Davison A.J."/>
        </authorList>
    </citation>
    <scope>NUCLEOTIDE SEQUENCE [LARGE SCALE GENOMIC DNA]</scope>
    <source>
        <strain evidence="15 16">RK</strain>
    </source>
</reference>
<evidence type="ECO:0000256" key="7">
    <source>
        <dbReference type="ARBA" id="ARBA00022844"/>
    </source>
</evidence>
<keyword evidence="11" id="KW-1015">Disulfide bond</keyword>
<sequence length="246" mass="29244">MKTNIFFIFLISILNQIYALFNNSYYSNLEQECIKNILNCTQSKTLSLLEPIDQAPIPNSDIISRLLYHTPYISRRDQVLIDEDFLETFYLLYNNPNQLHTLLSLIKDSESGHNWLGFLNNFERCLSDNTLLTCRDNVCKSYSYEKLKFTGNIFVENIIGFEFNIPSNMINFNMSILIYLENEETRTQRIVRIDHHGINVFDALLNCLRYFSRYYNFSFPLIQEMEKYNEVLPFRSEFSNLLIRTY</sequence>
<keyword evidence="2 14" id="KW-1032">Host cell membrane</keyword>
<evidence type="ECO:0000256" key="13">
    <source>
        <dbReference type="ARBA" id="ARBA00023296"/>
    </source>
</evidence>
<comment type="function">
    <text evidence="14">The heterodimer glycoprotein H-glycoprotein L is required for the fusion of viral and plasma membranes leading to virus entry into the host cell. Acts as a functional inhibitor of gH and maintains gH in an inhibited form. Upon binding to host integrins, gL dissociates from gH leading to activation of the viral fusion glycoproteins gB and gH.</text>
</comment>
<evidence type="ECO:0000256" key="11">
    <source>
        <dbReference type="ARBA" id="ARBA00023157"/>
    </source>
</evidence>
<accession>O56297</accession>
<name>O56297_HHV7R</name>
<dbReference type="GO" id="GO:0019031">
    <property type="term" value="C:viral envelope"/>
    <property type="evidence" value="ECO:0007669"/>
    <property type="project" value="UniProtKB-UniRule"/>
</dbReference>
<evidence type="ECO:0000256" key="1">
    <source>
        <dbReference type="ARBA" id="ARBA00022506"/>
    </source>
</evidence>
<keyword evidence="5" id="KW-0732">Signal</keyword>
<keyword evidence="16" id="KW-1185">Reference proteome</keyword>
<keyword evidence="12 14" id="KW-0325">Glycoprotein</keyword>
<dbReference type="GeneID" id="3289538"/>